<dbReference type="InterPro" id="IPR011703">
    <property type="entry name" value="ATPase_AAA-3"/>
</dbReference>
<dbReference type="Proteomes" id="UP000317093">
    <property type="component" value="Chromosome"/>
</dbReference>
<dbReference type="FunFam" id="3.40.50.300:FF:000640">
    <property type="entry name" value="MoxR family ATPase"/>
    <property type="match status" value="1"/>
</dbReference>
<comment type="similarity">
    <text evidence="3">Belongs to the MoxR family.</text>
</comment>
<evidence type="ECO:0000259" key="4">
    <source>
        <dbReference type="SMART" id="SM00382"/>
    </source>
</evidence>
<accession>A0A518B366</accession>
<dbReference type="SMART" id="SM00382">
    <property type="entry name" value="AAA"/>
    <property type="match status" value="1"/>
</dbReference>
<evidence type="ECO:0000313" key="5">
    <source>
        <dbReference type="EMBL" id="QDU61417.1"/>
    </source>
</evidence>
<dbReference type="InterPro" id="IPR027417">
    <property type="entry name" value="P-loop_NTPase"/>
</dbReference>
<dbReference type="GO" id="GO:0005524">
    <property type="term" value="F:ATP binding"/>
    <property type="evidence" value="ECO:0007669"/>
    <property type="project" value="UniProtKB-KW"/>
</dbReference>
<keyword evidence="1" id="KW-0547">Nucleotide-binding</keyword>
<dbReference type="SUPFAM" id="SSF52540">
    <property type="entry name" value="P-loop containing nucleoside triphosphate hydrolases"/>
    <property type="match status" value="1"/>
</dbReference>
<proteinExistence type="inferred from homology"/>
<dbReference type="AlphaFoldDB" id="A0A518B366"/>
<dbReference type="OrthoDB" id="9773454at2"/>
<dbReference type="InterPro" id="IPR041628">
    <property type="entry name" value="ChlI/MoxR_AAA_lid"/>
</dbReference>
<dbReference type="EMBL" id="CP036279">
    <property type="protein sequence ID" value="QDU61417.1"/>
    <property type="molecule type" value="Genomic_DNA"/>
</dbReference>
<dbReference type="PANTHER" id="PTHR42759">
    <property type="entry name" value="MOXR FAMILY PROTEIN"/>
    <property type="match status" value="1"/>
</dbReference>
<dbReference type="Gene3D" id="3.40.50.300">
    <property type="entry name" value="P-loop containing nucleotide triphosphate hydrolases"/>
    <property type="match status" value="1"/>
</dbReference>
<dbReference type="CDD" id="cd00009">
    <property type="entry name" value="AAA"/>
    <property type="match status" value="1"/>
</dbReference>
<sequence length="334" mass="37389">MDEAEETKGHLDKFRREFETLRSEVAKVIVGQEEIVEGTLLALIAGGHVLLEGVPGLGKTLLVRTLADALHLQFQRIQFTPDLMPADLIGTNVVLETPEGQRRFEFQKGPIFANVLLADEINRATPKTQSALLEAMQEHSVTIAGQTYRLPEPFFVMATQNPLEMEGTYPLPEAQLDRFLAKLIVEFPSADEIEEILDRTTEVTETKAEAVLQGEEILRMRHVSREIPIAQEIRRHGVNIVLATHPEHELASPLVKRFVRYGSSPRGAQSLILSAKIRAILDHRYHVAREDLDEMAKPILRHRLILNFEGQAESINVDDVVEDVIQSLSAPAAV</sequence>
<keyword evidence="6" id="KW-1185">Reference proteome</keyword>
<gene>
    <name evidence="5" type="primary">nirQ</name>
    <name evidence="5" type="ORF">Pan216_22730</name>
</gene>
<evidence type="ECO:0000256" key="3">
    <source>
        <dbReference type="ARBA" id="ARBA00061607"/>
    </source>
</evidence>
<dbReference type="PANTHER" id="PTHR42759:SF1">
    <property type="entry name" value="MAGNESIUM-CHELATASE SUBUNIT CHLD"/>
    <property type="match status" value="1"/>
</dbReference>
<protein>
    <submittedName>
        <fullName evidence="5">Denitrification regulatory protein NirQ</fullName>
    </submittedName>
</protein>
<dbReference type="Gene3D" id="1.10.8.80">
    <property type="entry name" value="Magnesium chelatase subunit I, C-Terminal domain"/>
    <property type="match status" value="1"/>
</dbReference>
<dbReference type="InterPro" id="IPR003593">
    <property type="entry name" value="AAA+_ATPase"/>
</dbReference>
<dbReference type="RefSeq" id="WP_145258013.1">
    <property type="nucleotide sequence ID" value="NZ_CP036279.1"/>
</dbReference>
<feature type="domain" description="AAA+ ATPase" evidence="4">
    <location>
        <begin position="45"/>
        <end position="189"/>
    </location>
</feature>
<keyword evidence="2" id="KW-0067">ATP-binding</keyword>
<reference evidence="5 6" key="1">
    <citation type="submission" date="2019-02" db="EMBL/GenBank/DDBJ databases">
        <title>Deep-cultivation of Planctomycetes and their phenomic and genomic characterization uncovers novel biology.</title>
        <authorList>
            <person name="Wiegand S."/>
            <person name="Jogler M."/>
            <person name="Boedeker C."/>
            <person name="Pinto D."/>
            <person name="Vollmers J."/>
            <person name="Rivas-Marin E."/>
            <person name="Kohn T."/>
            <person name="Peeters S.H."/>
            <person name="Heuer A."/>
            <person name="Rast P."/>
            <person name="Oberbeckmann S."/>
            <person name="Bunk B."/>
            <person name="Jeske O."/>
            <person name="Meyerdierks A."/>
            <person name="Storesund J.E."/>
            <person name="Kallscheuer N."/>
            <person name="Luecker S."/>
            <person name="Lage O.M."/>
            <person name="Pohl T."/>
            <person name="Merkel B.J."/>
            <person name="Hornburger P."/>
            <person name="Mueller R.-W."/>
            <person name="Bruemmer F."/>
            <person name="Labrenz M."/>
            <person name="Spormann A.M."/>
            <person name="Op den Camp H."/>
            <person name="Overmann J."/>
            <person name="Amann R."/>
            <person name="Jetten M.S.M."/>
            <person name="Mascher T."/>
            <person name="Medema M.H."/>
            <person name="Devos D.P."/>
            <person name="Kaster A.-K."/>
            <person name="Ovreas L."/>
            <person name="Rohde M."/>
            <person name="Galperin M.Y."/>
            <person name="Jogler C."/>
        </authorList>
    </citation>
    <scope>NUCLEOTIDE SEQUENCE [LARGE SCALE GENOMIC DNA]</scope>
    <source>
        <strain evidence="5 6">Pan216</strain>
    </source>
</reference>
<organism evidence="5 6">
    <name type="scientific">Kolteria novifilia</name>
    <dbReference type="NCBI Taxonomy" id="2527975"/>
    <lineage>
        <taxon>Bacteria</taxon>
        <taxon>Pseudomonadati</taxon>
        <taxon>Planctomycetota</taxon>
        <taxon>Planctomycetia</taxon>
        <taxon>Kolteriales</taxon>
        <taxon>Kolteriaceae</taxon>
        <taxon>Kolteria</taxon>
    </lineage>
</organism>
<evidence type="ECO:0000256" key="2">
    <source>
        <dbReference type="ARBA" id="ARBA00022840"/>
    </source>
</evidence>
<dbReference type="GO" id="GO:0016887">
    <property type="term" value="F:ATP hydrolysis activity"/>
    <property type="evidence" value="ECO:0007669"/>
    <property type="project" value="InterPro"/>
</dbReference>
<dbReference type="PIRSF" id="PIRSF002849">
    <property type="entry name" value="AAA_ATPase_chaperone_MoxR_prd"/>
    <property type="match status" value="1"/>
</dbReference>
<dbReference type="KEGG" id="knv:Pan216_22730"/>
<dbReference type="Pfam" id="PF17863">
    <property type="entry name" value="AAA_lid_2"/>
    <property type="match status" value="1"/>
</dbReference>
<name>A0A518B366_9BACT</name>
<dbReference type="InterPro" id="IPR050764">
    <property type="entry name" value="CbbQ/NirQ/NorQ/GpvN"/>
</dbReference>
<dbReference type="Pfam" id="PF07726">
    <property type="entry name" value="AAA_3"/>
    <property type="match status" value="1"/>
</dbReference>
<evidence type="ECO:0000256" key="1">
    <source>
        <dbReference type="ARBA" id="ARBA00022741"/>
    </source>
</evidence>
<evidence type="ECO:0000313" key="6">
    <source>
        <dbReference type="Proteomes" id="UP000317093"/>
    </source>
</evidence>